<dbReference type="InterPro" id="IPR005225">
    <property type="entry name" value="Small_GTP-bd"/>
</dbReference>
<keyword evidence="9" id="KW-0333">Golgi apparatus</keyword>
<dbReference type="PRINTS" id="PR00328">
    <property type="entry name" value="SAR1GTPBP"/>
</dbReference>
<keyword evidence="10 13" id="KW-0342">GTP-binding</keyword>
<feature type="binding site" evidence="13">
    <location>
        <begin position="177"/>
        <end position="180"/>
    </location>
    <ligand>
        <name>GTP</name>
        <dbReference type="ChEBI" id="CHEBI:37565"/>
    </ligand>
</feature>
<keyword evidence="4" id="KW-0813">Transport</keyword>
<organism evidence="16">
    <name type="scientific">Ceratitis capitata</name>
    <name type="common">Mediterranean fruit fly</name>
    <name type="synonym">Tephritis capitata</name>
    <dbReference type="NCBI Taxonomy" id="7213"/>
    <lineage>
        <taxon>Eukaryota</taxon>
        <taxon>Metazoa</taxon>
        <taxon>Ecdysozoa</taxon>
        <taxon>Arthropoda</taxon>
        <taxon>Hexapoda</taxon>
        <taxon>Insecta</taxon>
        <taxon>Pterygota</taxon>
        <taxon>Neoptera</taxon>
        <taxon>Endopterygota</taxon>
        <taxon>Diptera</taxon>
        <taxon>Brachycera</taxon>
        <taxon>Muscomorpha</taxon>
        <taxon>Tephritoidea</taxon>
        <taxon>Tephritidae</taxon>
        <taxon>Ceratitis</taxon>
        <taxon>Ceratitis</taxon>
    </lineage>
</organism>
<evidence type="ECO:0000313" key="16">
    <source>
        <dbReference type="EMBL" id="JAC05184.1"/>
    </source>
</evidence>
<keyword evidence="5" id="KW-0519">Myristate</keyword>
<evidence type="ECO:0000256" key="1">
    <source>
        <dbReference type="ARBA" id="ARBA00004444"/>
    </source>
</evidence>
<dbReference type="GO" id="GO:0005525">
    <property type="term" value="F:GTP binding"/>
    <property type="evidence" value="ECO:0007669"/>
    <property type="project" value="UniProtKB-KW"/>
</dbReference>
<dbReference type="GO" id="GO:0016192">
    <property type="term" value="P:vesicle-mediated transport"/>
    <property type="evidence" value="ECO:0007669"/>
    <property type="project" value="UniProtKB-KW"/>
</dbReference>
<dbReference type="InterPro" id="IPR006689">
    <property type="entry name" value="Small_GTPase_ARF/SAR"/>
</dbReference>
<evidence type="ECO:0000256" key="5">
    <source>
        <dbReference type="ARBA" id="ARBA00022707"/>
    </source>
</evidence>
<evidence type="ECO:0000256" key="9">
    <source>
        <dbReference type="ARBA" id="ARBA00023034"/>
    </source>
</evidence>
<reference evidence="16" key="2">
    <citation type="journal article" date="2014" name="BMC Genomics">
        <title>A genomic perspective to assessing quality of mass-reared SIT flies used in Mediterranean fruit fly (Ceratitis capitata) eradication in California.</title>
        <authorList>
            <person name="Calla B."/>
            <person name="Hall B."/>
            <person name="Hou S."/>
            <person name="Geib S.M."/>
        </authorList>
    </citation>
    <scope>NUCLEOTIDE SEQUENCE</scope>
</reference>
<feature type="binding site" evidence="13">
    <location>
        <position position="121"/>
    </location>
    <ligand>
        <name>GTP</name>
        <dbReference type="ChEBI" id="CHEBI:37565"/>
    </ligand>
</feature>
<dbReference type="GO" id="GO:0051649">
    <property type="term" value="P:establishment of localization in cell"/>
    <property type="evidence" value="ECO:0007669"/>
    <property type="project" value="UniProtKB-ARBA"/>
</dbReference>
<dbReference type="PROSITE" id="PS51417">
    <property type="entry name" value="ARF"/>
    <property type="match status" value="1"/>
</dbReference>
<evidence type="ECO:0000256" key="14">
    <source>
        <dbReference type="PIRSR" id="PIRSR606689-2"/>
    </source>
</evidence>
<evidence type="ECO:0000256" key="13">
    <source>
        <dbReference type="PIRSR" id="PIRSR606689-1"/>
    </source>
</evidence>
<dbReference type="SMART" id="SM00177">
    <property type="entry name" value="ARF"/>
    <property type="match status" value="1"/>
</dbReference>
<evidence type="ECO:0000256" key="10">
    <source>
        <dbReference type="ARBA" id="ARBA00023134"/>
    </source>
</evidence>
<evidence type="ECO:0000256" key="11">
    <source>
        <dbReference type="ARBA" id="ARBA00023288"/>
    </source>
</evidence>
<dbReference type="SUPFAM" id="SSF52540">
    <property type="entry name" value="P-loop containing nucleoside triphosphate hydrolases"/>
    <property type="match status" value="1"/>
</dbReference>
<keyword evidence="14" id="KW-0460">Magnesium</keyword>
<name>W8C619_CERCA</name>
<keyword evidence="6 13" id="KW-0547">Nucleotide-binding</keyword>
<dbReference type="FunFam" id="3.40.50.300:FF:003500">
    <property type="entry name" value="ADP-ribosylation factor 1"/>
    <property type="match status" value="1"/>
</dbReference>
<dbReference type="EMBL" id="GAMC01001372">
    <property type="protein sequence ID" value="JAC05184.1"/>
    <property type="molecule type" value="mRNA"/>
</dbReference>
<protein>
    <recommendedName>
        <fullName evidence="3">small monomeric GTPase</fullName>
        <ecNumber evidence="3">3.6.5.2</ecNumber>
    </recommendedName>
</protein>
<comment type="subcellular location">
    <subcellularLocation>
        <location evidence="1">Golgi apparatus membrane</location>
        <topology evidence="1">Lipid-anchor</topology>
        <orientation evidence="1">Cytoplasmic side</orientation>
    </subcellularLocation>
</comment>
<evidence type="ECO:0000256" key="15">
    <source>
        <dbReference type="RuleBase" id="RU003925"/>
    </source>
</evidence>
<feature type="binding site" evidence="13">
    <location>
        <begin position="75"/>
        <end position="82"/>
    </location>
    <ligand>
        <name>GTP</name>
        <dbReference type="ChEBI" id="CHEBI:37565"/>
    </ligand>
</feature>
<dbReference type="SMART" id="SM00178">
    <property type="entry name" value="SAR"/>
    <property type="match status" value="1"/>
</dbReference>
<accession>W8C619</accession>
<dbReference type="GO" id="GO:0046872">
    <property type="term" value="F:metal ion binding"/>
    <property type="evidence" value="ECO:0007669"/>
    <property type="project" value="UniProtKB-KW"/>
</dbReference>
<evidence type="ECO:0000256" key="12">
    <source>
        <dbReference type="ARBA" id="ARBA00048098"/>
    </source>
</evidence>
<evidence type="ECO:0000256" key="3">
    <source>
        <dbReference type="ARBA" id="ARBA00011984"/>
    </source>
</evidence>
<keyword evidence="11" id="KW-0449">Lipoprotein</keyword>
<keyword evidence="14" id="KW-0479">Metal-binding</keyword>
<dbReference type="OrthoDB" id="2011769at2759"/>
<dbReference type="NCBIfam" id="TIGR00231">
    <property type="entry name" value="small_GTP"/>
    <property type="match status" value="1"/>
</dbReference>
<dbReference type="GO" id="GO:0003925">
    <property type="term" value="F:G protein activity"/>
    <property type="evidence" value="ECO:0007669"/>
    <property type="project" value="UniProtKB-EC"/>
</dbReference>
<evidence type="ECO:0000256" key="6">
    <source>
        <dbReference type="ARBA" id="ARBA00022741"/>
    </source>
</evidence>
<evidence type="ECO:0000256" key="8">
    <source>
        <dbReference type="ARBA" id="ARBA00022927"/>
    </source>
</evidence>
<evidence type="ECO:0000256" key="4">
    <source>
        <dbReference type="ARBA" id="ARBA00022448"/>
    </source>
</evidence>
<dbReference type="InterPro" id="IPR024156">
    <property type="entry name" value="Small_GTPase_ARF"/>
</dbReference>
<dbReference type="PANTHER" id="PTHR11711">
    <property type="entry name" value="ADP RIBOSYLATION FACTOR-RELATED"/>
    <property type="match status" value="1"/>
</dbReference>
<evidence type="ECO:0000256" key="2">
    <source>
        <dbReference type="ARBA" id="ARBA00010290"/>
    </source>
</evidence>
<evidence type="ECO:0000256" key="7">
    <source>
        <dbReference type="ARBA" id="ARBA00022892"/>
    </source>
</evidence>
<dbReference type="Gene3D" id="3.40.50.300">
    <property type="entry name" value="P-loop containing nucleotide triphosphate hydrolases"/>
    <property type="match status" value="1"/>
</dbReference>
<dbReference type="SMART" id="SM00175">
    <property type="entry name" value="RAB"/>
    <property type="match status" value="1"/>
</dbReference>
<reference evidence="16" key="1">
    <citation type="submission" date="2013-07" db="EMBL/GenBank/DDBJ databases">
        <authorList>
            <person name="Geib S."/>
        </authorList>
    </citation>
    <scope>NUCLEOTIDE SEQUENCE</scope>
</reference>
<gene>
    <name evidence="16" type="primary">ARF</name>
</gene>
<dbReference type="AlphaFoldDB" id="W8C619"/>
<proteinExistence type="evidence at transcript level"/>
<dbReference type="CDD" id="cd00878">
    <property type="entry name" value="Arf_Arl"/>
    <property type="match status" value="1"/>
</dbReference>
<keyword evidence="8" id="KW-0653">Protein transport</keyword>
<comment type="similarity">
    <text evidence="2 15">Belongs to the small GTPase superfamily. Arf family.</text>
</comment>
<feature type="binding site" evidence="14">
    <location>
        <position position="82"/>
    </location>
    <ligand>
        <name>Mg(2+)</name>
        <dbReference type="ChEBI" id="CHEBI:18420"/>
    </ligand>
</feature>
<dbReference type="InterPro" id="IPR027417">
    <property type="entry name" value="P-loop_NTPase"/>
</dbReference>
<sequence>NYKQIHYVITRKRYNNKKVTKQSKNLQQTTKKVFKNYKENKKVRIFIKTIRMGFALSNLFERLMGKEEIRILMVGLDGAGKTTTLHQMKIGPMANIIPTIGFNVEVVEYKNLRFTVWDIGGQQRIRDLWHHYFVNTVGVIFVVDVADTKRLPEAALELHLMLERQELCNAVLLVCANKQDLPNALHTSEIEAQLALHSVKQEWHVHGTSAKCGNGIYNGLEYLREMLIKRKKCGN</sequence>
<dbReference type="GO" id="GO:0000139">
    <property type="term" value="C:Golgi membrane"/>
    <property type="evidence" value="ECO:0007669"/>
    <property type="project" value="UniProtKB-SubCell"/>
</dbReference>
<dbReference type="GO" id="GO:0048731">
    <property type="term" value="P:system development"/>
    <property type="evidence" value="ECO:0007669"/>
    <property type="project" value="UniProtKB-ARBA"/>
</dbReference>
<keyword evidence="7" id="KW-0931">ER-Golgi transport</keyword>
<dbReference type="Pfam" id="PF00025">
    <property type="entry name" value="Arf"/>
    <property type="match status" value="1"/>
</dbReference>
<feature type="binding site" evidence="14">
    <location>
        <position position="99"/>
    </location>
    <ligand>
        <name>Mg(2+)</name>
        <dbReference type="ChEBI" id="CHEBI:18420"/>
    </ligand>
</feature>
<feature type="non-terminal residue" evidence="16">
    <location>
        <position position="1"/>
    </location>
</feature>
<dbReference type="GO" id="GO:0015031">
    <property type="term" value="P:protein transport"/>
    <property type="evidence" value="ECO:0007669"/>
    <property type="project" value="UniProtKB-KW"/>
</dbReference>
<dbReference type="EC" id="3.6.5.2" evidence="3"/>
<comment type="catalytic activity">
    <reaction evidence="12">
        <text>GTP + H2O = GDP + phosphate + H(+)</text>
        <dbReference type="Rhea" id="RHEA:19669"/>
        <dbReference type="ChEBI" id="CHEBI:15377"/>
        <dbReference type="ChEBI" id="CHEBI:15378"/>
        <dbReference type="ChEBI" id="CHEBI:37565"/>
        <dbReference type="ChEBI" id="CHEBI:43474"/>
        <dbReference type="ChEBI" id="CHEBI:58189"/>
        <dbReference type="EC" id="3.6.5.2"/>
    </reaction>
</comment>